<sequence>MKMYFCVKLTILKIIEKEVEEWMVLYTKPNASRNLTKQLHAANIEAYCPTRTEIRQWSDRKKKVQVPVLPSMILVKLKESERSLVFEFSGAIRYLFWQRKPAKVSEEEIKALRDSLEKPNVVNTEIETLKPGQDIDLSELGFEGQKGKIKYVSGNKCWVILEKLGFVVKVTLAED</sequence>
<dbReference type="Gene3D" id="3.30.70.940">
    <property type="entry name" value="NusG, N-terminal domain"/>
    <property type="match status" value="1"/>
</dbReference>
<keyword evidence="4" id="KW-1185">Reference proteome</keyword>
<dbReference type="InterPro" id="IPR006645">
    <property type="entry name" value="NGN-like_dom"/>
</dbReference>
<organism evidence="3 4">
    <name type="scientific">Psychroflexus salis</name>
    <dbReference type="NCBI Taxonomy" id="1526574"/>
    <lineage>
        <taxon>Bacteria</taxon>
        <taxon>Pseudomonadati</taxon>
        <taxon>Bacteroidota</taxon>
        <taxon>Flavobacteriia</taxon>
        <taxon>Flavobacteriales</taxon>
        <taxon>Flavobacteriaceae</taxon>
        <taxon>Psychroflexus</taxon>
    </lineage>
</organism>
<gene>
    <name evidence="3" type="ORF">GCM10010831_01720</name>
</gene>
<accession>A0A917E4L5</accession>
<evidence type="ECO:0000313" key="3">
    <source>
        <dbReference type="EMBL" id="GGE03825.1"/>
    </source>
</evidence>
<dbReference type="EMBL" id="BMGL01000001">
    <property type="protein sequence ID" value="GGE03825.1"/>
    <property type="molecule type" value="Genomic_DNA"/>
</dbReference>
<dbReference type="SUPFAM" id="SSF82679">
    <property type="entry name" value="N-utilization substance G protein NusG, N-terminal domain"/>
    <property type="match status" value="1"/>
</dbReference>
<dbReference type="Proteomes" id="UP000599688">
    <property type="component" value="Unassembled WGS sequence"/>
</dbReference>
<evidence type="ECO:0000256" key="1">
    <source>
        <dbReference type="ARBA" id="ARBA00023163"/>
    </source>
</evidence>
<dbReference type="CDD" id="cd09895">
    <property type="entry name" value="NGN_SP_UpxY"/>
    <property type="match status" value="1"/>
</dbReference>
<dbReference type="AlphaFoldDB" id="A0A917E4L5"/>
<evidence type="ECO:0000259" key="2">
    <source>
        <dbReference type="Pfam" id="PF02357"/>
    </source>
</evidence>
<dbReference type="NCBIfam" id="NF033644">
    <property type="entry name" value="antiterm_UpxY"/>
    <property type="match status" value="1"/>
</dbReference>
<dbReference type="GO" id="GO:0006354">
    <property type="term" value="P:DNA-templated transcription elongation"/>
    <property type="evidence" value="ECO:0007669"/>
    <property type="project" value="InterPro"/>
</dbReference>
<keyword evidence="1" id="KW-0804">Transcription</keyword>
<dbReference type="InterPro" id="IPR036735">
    <property type="entry name" value="NGN_dom_sf"/>
</dbReference>
<proteinExistence type="predicted"/>
<feature type="domain" description="NusG-like N-terminal" evidence="2">
    <location>
        <begin position="21"/>
        <end position="113"/>
    </location>
</feature>
<evidence type="ECO:0000313" key="4">
    <source>
        <dbReference type="Proteomes" id="UP000599688"/>
    </source>
</evidence>
<comment type="caution">
    <text evidence="3">The sequence shown here is derived from an EMBL/GenBank/DDBJ whole genome shotgun (WGS) entry which is preliminary data.</text>
</comment>
<dbReference type="Pfam" id="PF02357">
    <property type="entry name" value="NusG"/>
    <property type="match status" value="1"/>
</dbReference>
<name>A0A917E4L5_9FLAO</name>
<reference evidence="3 4" key="1">
    <citation type="journal article" date="2014" name="Int. J. Syst. Evol. Microbiol.">
        <title>Complete genome sequence of Corynebacterium casei LMG S-19264T (=DSM 44701T), isolated from a smear-ripened cheese.</title>
        <authorList>
            <consortium name="US DOE Joint Genome Institute (JGI-PGF)"/>
            <person name="Walter F."/>
            <person name="Albersmeier A."/>
            <person name="Kalinowski J."/>
            <person name="Ruckert C."/>
        </authorList>
    </citation>
    <scope>NUCLEOTIDE SEQUENCE [LARGE SCALE GENOMIC DNA]</scope>
    <source>
        <strain evidence="3 4">CGMCC 1.12925</strain>
    </source>
</reference>
<protein>
    <submittedName>
        <fullName evidence="3">Transcriptional regulator</fullName>
    </submittedName>
</protein>